<proteinExistence type="predicted"/>
<name>A0ABT9BHA5_9BACT</name>
<dbReference type="SUPFAM" id="SSF49265">
    <property type="entry name" value="Fibronectin type III"/>
    <property type="match status" value="1"/>
</dbReference>
<gene>
    <name evidence="3" type="ORF">Q5H93_20025</name>
</gene>
<dbReference type="Gene3D" id="2.60.120.200">
    <property type="match status" value="1"/>
</dbReference>
<evidence type="ECO:0000256" key="1">
    <source>
        <dbReference type="SAM" id="SignalP"/>
    </source>
</evidence>
<sequence length="947" mass="98277">MTNSYNRAGLTTPRLRNLALLALLAGGTGAAYGQALPYTAPNVTNRAGTYTDLGTTGTVITTANFDDANSAAQSFGFNFVYNGATYTDFVLNTNGFIKLGTAAPVAPFFSSFAQDVATGGPLNSAETNVILPFNTDLEAGSSTPEYRMSVSGTAPGRVLTIQWKNVSDKARPAASGAANIDKQYANFSFQVKLYETTSQIDFVYGTATPATTTVNNANFVTVGIKGSGTATNQAITAIKPSNVPWNQTTFQQGPYLAESNGVNIRRAPILTGGQVVPDPGRTFSFNIPVPTDAATSIVYGYNKLVVTAGQPATIQARIRNAGTSALNNVTATLTVSGANTFTAAPQVVGSLAVGATAVVVFTGVEVPNQGNNTVTVTTSIAGDGNPTNDAASMIMVTDPTTTSFITPNEPSLSSFGGAPTITRYFAAKINFVTPRDITAVNAYIGDADPNPPTNSQRSTVGETLYGVVLDATTGALLGRSANFVVTAADVETVHTFQMTAPVSAPVGDVLIGMVHVTSTNPSTASVFPMGVQSENPNRPDTFYGGQIVNGVPSTPQIALNTTTAPNPTNVYKYMLEAVTTSPATCPTPNSITSTATPNSATFTFNGPANASGYELVYGPTGFNPATAGTTSPAFTTSPYTLTGLTGATCYDVYMRTICGATDRSALAGPIAVCTPCTPPIITTYPYTQDFNTITVGQSLPCGITVADVNNDDNTWEPRATVPTQGNPNLPIGNGGTGNAMVYFFNEDGVTGANDWFFSPAMLMTAGRAYRVGFSLRSAGGTTYLEGLEVKYGAAATPAGQTTTIYTNTAISNPAYAAATGVTDITPATTGTYYIGFHATSAADKFFLAVDDLTVTQVLSSSAALTRALTVYPNPSASGQFNLEVRGANATQGLNVEVTNMLGQTVYTGKAKDNFTNSLNLTSLASGIYTLKVKNGNEYSVQQISIVK</sequence>
<keyword evidence="1" id="KW-0732">Signal</keyword>
<keyword evidence="4" id="KW-1185">Reference proteome</keyword>
<dbReference type="NCBIfam" id="NF038128">
    <property type="entry name" value="choice_anch_J"/>
    <property type="match status" value="1"/>
</dbReference>
<reference evidence="3" key="1">
    <citation type="submission" date="2023-07" db="EMBL/GenBank/DDBJ databases">
        <authorList>
            <person name="Kim M.K."/>
        </authorList>
    </citation>
    <scope>NUCLEOTIDE SEQUENCE</scope>
    <source>
        <strain evidence="3">ASUV-10-1</strain>
    </source>
</reference>
<comment type="caution">
    <text evidence="3">The sequence shown here is derived from an EMBL/GenBank/DDBJ whole genome shotgun (WGS) entry which is preliminary data.</text>
</comment>
<evidence type="ECO:0000313" key="4">
    <source>
        <dbReference type="Proteomes" id="UP001176429"/>
    </source>
</evidence>
<dbReference type="Pfam" id="PF18962">
    <property type="entry name" value="Por_Secre_tail"/>
    <property type="match status" value="1"/>
</dbReference>
<protein>
    <submittedName>
        <fullName evidence="3">T9SS type A sorting domain-containing protein</fullName>
    </submittedName>
</protein>
<dbReference type="Proteomes" id="UP001176429">
    <property type="component" value="Unassembled WGS sequence"/>
</dbReference>
<dbReference type="Gene3D" id="2.60.40.10">
    <property type="entry name" value="Immunoglobulins"/>
    <property type="match status" value="2"/>
</dbReference>
<dbReference type="EMBL" id="JAUQSY010000016">
    <property type="protein sequence ID" value="MDO7877043.1"/>
    <property type="molecule type" value="Genomic_DNA"/>
</dbReference>
<evidence type="ECO:0000259" key="2">
    <source>
        <dbReference type="PROSITE" id="PS50853"/>
    </source>
</evidence>
<feature type="signal peptide" evidence="1">
    <location>
        <begin position="1"/>
        <end position="30"/>
    </location>
</feature>
<dbReference type="InterPro" id="IPR036116">
    <property type="entry name" value="FN3_sf"/>
</dbReference>
<dbReference type="PROSITE" id="PS50853">
    <property type="entry name" value="FN3"/>
    <property type="match status" value="1"/>
</dbReference>
<dbReference type="InterPro" id="IPR026444">
    <property type="entry name" value="Secre_tail"/>
</dbReference>
<evidence type="ECO:0000313" key="3">
    <source>
        <dbReference type="EMBL" id="MDO7877043.1"/>
    </source>
</evidence>
<dbReference type="InterPro" id="IPR003961">
    <property type="entry name" value="FN3_dom"/>
</dbReference>
<dbReference type="InterPro" id="IPR013783">
    <property type="entry name" value="Ig-like_fold"/>
</dbReference>
<dbReference type="RefSeq" id="WP_305008440.1">
    <property type="nucleotide sequence ID" value="NZ_JAUQSY010000016.1"/>
</dbReference>
<dbReference type="NCBIfam" id="TIGR04183">
    <property type="entry name" value="Por_Secre_tail"/>
    <property type="match status" value="1"/>
</dbReference>
<accession>A0ABT9BHA5</accession>
<feature type="chain" id="PRO_5046077581" evidence="1">
    <location>
        <begin position="31"/>
        <end position="947"/>
    </location>
</feature>
<feature type="domain" description="Fibronectin type-III" evidence="2">
    <location>
        <begin position="585"/>
        <end position="680"/>
    </location>
</feature>
<organism evidence="3 4">
    <name type="scientific">Hymenobacter aranciens</name>
    <dbReference type="NCBI Taxonomy" id="3063996"/>
    <lineage>
        <taxon>Bacteria</taxon>
        <taxon>Pseudomonadati</taxon>
        <taxon>Bacteroidota</taxon>
        <taxon>Cytophagia</taxon>
        <taxon>Cytophagales</taxon>
        <taxon>Hymenobacteraceae</taxon>
        <taxon>Hymenobacter</taxon>
    </lineage>
</organism>